<sequence>MALRLSPILLLLAMAMAMVADSFGNAHWGLTNFVGGVTASPACNGLVGECIDEEDEAMMESEVSRRTLAQRRKFISYRALAKNNVPCNHWWSSWLHRKFEKKDLKSLLKQIAAPCWNIWLQRNYKVYQNKTPSVVAGTIYQSLKLVDEAISNQVSQPSYSYEIPRHLSPLPNSSECSFLAMRVQCDGAATLNFIIAAVGISIADNSGRRLAEFSFALQGVSSLLAEAFALRVRVKLASLLGSQDVVVITDAKAIVYLLNSPKEDYPWEIYNLMQAISALIYASTP</sequence>
<dbReference type="SUPFAM" id="SSF53098">
    <property type="entry name" value="Ribonuclease H-like"/>
    <property type="match status" value="1"/>
</dbReference>
<dbReference type="InterPro" id="IPR044730">
    <property type="entry name" value="RNase_H-like_dom_plant"/>
</dbReference>
<dbReference type="PANTHER" id="PTHR33136:SF89">
    <property type="entry name" value="PROTEIN RALF-LIKE 19"/>
    <property type="match status" value="1"/>
</dbReference>
<dbReference type="GO" id="GO:0004523">
    <property type="term" value="F:RNA-DNA hybrid ribonuclease activity"/>
    <property type="evidence" value="ECO:0007669"/>
    <property type="project" value="InterPro"/>
</dbReference>
<dbReference type="GO" id="GO:0009506">
    <property type="term" value="C:plasmodesma"/>
    <property type="evidence" value="ECO:0007669"/>
    <property type="project" value="TreeGrafter"/>
</dbReference>
<evidence type="ECO:0000256" key="3">
    <source>
        <dbReference type="ARBA" id="ARBA00022729"/>
    </source>
</evidence>
<dbReference type="Proteomes" id="UP000655225">
    <property type="component" value="Unassembled WGS sequence"/>
</dbReference>
<evidence type="ECO:0000256" key="2">
    <source>
        <dbReference type="ARBA" id="ARBA00022702"/>
    </source>
</evidence>
<evidence type="ECO:0000259" key="6">
    <source>
        <dbReference type="Pfam" id="PF13456"/>
    </source>
</evidence>
<organism evidence="7 8">
    <name type="scientific">Tetracentron sinense</name>
    <name type="common">Spur-leaf</name>
    <dbReference type="NCBI Taxonomy" id="13715"/>
    <lineage>
        <taxon>Eukaryota</taxon>
        <taxon>Viridiplantae</taxon>
        <taxon>Streptophyta</taxon>
        <taxon>Embryophyta</taxon>
        <taxon>Tracheophyta</taxon>
        <taxon>Spermatophyta</taxon>
        <taxon>Magnoliopsida</taxon>
        <taxon>Trochodendrales</taxon>
        <taxon>Trochodendraceae</taxon>
        <taxon>Tetracentron</taxon>
    </lineage>
</organism>
<dbReference type="InterPro" id="IPR012337">
    <property type="entry name" value="RNaseH-like_sf"/>
</dbReference>
<accession>A0A835DSD7</accession>
<keyword evidence="8" id="KW-1185">Reference proteome</keyword>
<comment type="similarity">
    <text evidence="1">Belongs to the plant rapid alkalinization factor (RALF) family.</text>
</comment>
<dbReference type="InterPro" id="IPR002156">
    <property type="entry name" value="RNaseH_domain"/>
</dbReference>
<dbReference type="GO" id="GO:0005179">
    <property type="term" value="F:hormone activity"/>
    <property type="evidence" value="ECO:0007669"/>
    <property type="project" value="UniProtKB-KW"/>
</dbReference>
<dbReference type="InterPro" id="IPR008801">
    <property type="entry name" value="RALF"/>
</dbReference>
<feature type="chain" id="PRO_5032415664" description="RNase H type-1 domain-containing protein" evidence="5">
    <location>
        <begin position="23"/>
        <end position="285"/>
    </location>
</feature>
<dbReference type="GO" id="GO:0019722">
    <property type="term" value="P:calcium-mediated signaling"/>
    <property type="evidence" value="ECO:0007669"/>
    <property type="project" value="TreeGrafter"/>
</dbReference>
<dbReference type="Pfam" id="PF05498">
    <property type="entry name" value="RALF"/>
    <property type="match status" value="1"/>
</dbReference>
<feature type="domain" description="RNase H type-1" evidence="6">
    <location>
        <begin position="185"/>
        <end position="279"/>
    </location>
</feature>
<dbReference type="AlphaFoldDB" id="A0A835DSD7"/>
<proteinExistence type="inferred from homology"/>
<evidence type="ECO:0000256" key="1">
    <source>
        <dbReference type="ARBA" id="ARBA00009178"/>
    </source>
</evidence>
<dbReference type="EMBL" id="JABCRI010000002">
    <property type="protein sequence ID" value="KAF8411139.1"/>
    <property type="molecule type" value="Genomic_DNA"/>
</dbReference>
<evidence type="ECO:0000256" key="5">
    <source>
        <dbReference type="SAM" id="SignalP"/>
    </source>
</evidence>
<feature type="signal peptide" evidence="5">
    <location>
        <begin position="1"/>
        <end position="22"/>
    </location>
</feature>
<evidence type="ECO:0000313" key="8">
    <source>
        <dbReference type="Proteomes" id="UP000655225"/>
    </source>
</evidence>
<dbReference type="PANTHER" id="PTHR33136">
    <property type="entry name" value="RAPID ALKALINIZATION FACTOR-LIKE"/>
    <property type="match status" value="1"/>
</dbReference>
<dbReference type="OrthoDB" id="1863600at2759"/>
<keyword evidence="2" id="KW-0372">Hormone</keyword>
<name>A0A835DSD7_TETSI</name>
<comment type="caution">
    <text evidence="7">The sequence shown here is derived from an EMBL/GenBank/DDBJ whole genome shotgun (WGS) entry which is preliminary data.</text>
</comment>
<keyword evidence="4" id="KW-1015">Disulfide bond</keyword>
<keyword evidence="3 5" id="KW-0732">Signal</keyword>
<gene>
    <name evidence="7" type="ORF">HHK36_003678</name>
</gene>
<dbReference type="Gene3D" id="3.30.420.10">
    <property type="entry name" value="Ribonuclease H-like superfamily/Ribonuclease H"/>
    <property type="match status" value="1"/>
</dbReference>
<dbReference type="Pfam" id="PF13456">
    <property type="entry name" value="RVT_3"/>
    <property type="match status" value="1"/>
</dbReference>
<dbReference type="InterPro" id="IPR036397">
    <property type="entry name" value="RNaseH_sf"/>
</dbReference>
<evidence type="ECO:0000313" key="7">
    <source>
        <dbReference type="EMBL" id="KAF8411139.1"/>
    </source>
</evidence>
<dbReference type="GO" id="GO:0003676">
    <property type="term" value="F:nucleic acid binding"/>
    <property type="evidence" value="ECO:0007669"/>
    <property type="project" value="InterPro"/>
</dbReference>
<evidence type="ECO:0000256" key="4">
    <source>
        <dbReference type="ARBA" id="ARBA00023157"/>
    </source>
</evidence>
<reference evidence="7 8" key="1">
    <citation type="submission" date="2020-04" db="EMBL/GenBank/DDBJ databases">
        <title>Plant Genome Project.</title>
        <authorList>
            <person name="Zhang R.-G."/>
        </authorList>
    </citation>
    <scope>NUCLEOTIDE SEQUENCE [LARGE SCALE GENOMIC DNA]</scope>
    <source>
        <strain evidence="7">YNK0</strain>
        <tissue evidence="7">Leaf</tissue>
    </source>
</reference>
<protein>
    <recommendedName>
        <fullName evidence="6">RNase H type-1 domain-containing protein</fullName>
    </recommendedName>
</protein>
<dbReference type="CDD" id="cd06222">
    <property type="entry name" value="RNase_H_like"/>
    <property type="match status" value="1"/>
</dbReference>